<evidence type="ECO:0000256" key="6">
    <source>
        <dbReference type="ARBA" id="ARBA00022679"/>
    </source>
</evidence>
<dbReference type="Pfam" id="PF00069">
    <property type="entry name" value="Pkinase"/>
    <property type="match status" value="1"/>
</dbReference>
<dbReference type="GO" id="GO:0005634">
    <property type="term" value="C:nucleus"/>
    <property type="evidence" value="ECO:0007669"/>
    <property type="project" value="UniProtKB-SubCell"/>
</dbReference>
<evidence type="ECO:0000256" key="10">
    <source>
        <dbReference type="ARBA" id="ARBA00022771"/>
    </source>
</evidence>
<dbReference type="Gene3D" id="1.10.510.10">
    <property type="entry name" value="Transferase(Phosphotransferase) domain 1"/>
    <property type="match status" value="1"/>
</dbReference>
<evidence type="ECO:0000259" key="22">
    <source>
        <dbReference type="PROSITE" id="PS50090"/>
    </source>
</evidence>
<sequence length="1107" mass="122429">MATGKKAFARTKILEAKFVAADDPYVAVEIKESIVENGKTKLVQKKPTFYPDWGQCFDSHLARGRQIRIVVYDKPEEYRAETMKSIDDLVDECIGKPNQLTRLSLDMKPEGKLVLQIKLFGEKEDVVAREIKAETLKRPDVRAKEMKAAAKSGTATLGMKGRRGAVKHQKVYQVRGHKYLAKYFRKPAYCAYCKEFLWGFRKPGLQCRECGSAVHLRCYKSVLGTCPGAKGDTHHTKFLKERFGINVPHRFRMHNYFRPTFCDHCGTLLAGLFRQGMKCSVCGANCHKRCQLKVPNLCGVNEKLLSEALQRIGSPGARKAKKEKDEKKKKKDQIKKMGGSLDVEAKPPLPPLPPRGQLRLSQSFDEVPEELPFSLGAVKENAYDVSDIYETIAEVQKEIPKLSNLSQSDFTFLKVLGKGSFGKVMLAQLTKSGEYYAVKALKKDVVLEDDDIECTMIEKRVLALACTHPFLTHLHSCFQTQDHLIFVMEYLNGGDLMFHIQQSTRFPEERARFYIAAAATAGFTTVVTTTADGSQATSASGVDDGSGGQITLVAINTDDSSQARQQSQQPQQQPEIINQCWFSPKDEKDNPQGIKWKSGMWSKQENEILKRNIDDYLKTNNIASAEEVIFELSKEERKDFYRTIARGITRPLFAVYRRVLRVYDKKNYLGKYTPNEVDKLKELRQKHGNDWAAIGAAMNRSPSSVKDRCRLMRDGGNTGKWSEEEERRLSEAVHEITNTKTAEYVTCSLPWAQVADKVATRTEKQCRSKWLNFLNWKEAGGVEWKKRDEVELIDRIYGLGLDDENDIDWAALSNGWKAVRSPQWLRSKWWALKRQVPEPQNLTFRGMIDYLHANQASVLRNKVEKHETRPRLSTATVQGQQTVMAVPLVSFQGSQGQAFSIPGSKGQVTMVPVAVSQSGMSSATTAVIVNSTDLASAGGGISLEAFLGQQGVDGQTQAFILQTPAGGIGQQTLLFQPQLDQNGGAAGSGSGEQTVITTMPAGGAAVDTEVNLPGATPVEGEGSQMTASGGDGSIVVTGEYASGNQEEGTMVIEQGKQDMSSVVITQDGADVPIVGEEVTTATSILDSSTVEVSIPISSTETTGNEGQ</sequence>
<feature type="domain" description="HTH myb-type" evidence="23">
    <location>
        <begin position="717"/>
        <end position="778"/>
    </location>
</feature>
<evidence type="ECO:0000256" key="1">
    <source>
        <dbReference type="ARBA" id="ARBA00004123"/>
    </source>
</evidence>
<dbReference type="InterPro" id="IPR011009">
    <property type="entry name" value="Kinase-like_dom_sf"/>
</dbReference>
<keyword evidence="14" id="KW-0238">DNA-binding</keyword>
<dbReference type="Gene3D" id="2.60.40.150">
    <property type="entry name" value="C2 domain"/>
    <property type="match status" value="1"/>
</dbReference>
<feature type="region of interest" description="Disordered" evidence="19">
    <location>
        <begin position="315"/>
        <end position="355"/>
    </location>
</feature>
<dbReference type="InterPro" id="IPR002219">
    <property type="entry name" value="PKC_DAG/PE"/>
</dbReference>
<evidence type="ECO:0000256" key="4">
    <source>
        <dbReference type="ARBA" id="ARBA00022527"/>
    </source>
</evidence>
<dbReference type="PROSITE" id="PS50011">
    <property type="entry name" value="PROTEIN_KINASE_DOM"/>
    <property type="match status" value="1"/>
</dbReference>
<proteinExistence type="evidence at transcript level"/>
<dbReference type="FunFam" id="1.10.10.60:FF:000139">
    <property type="entry name" value="cyclin-D-binding Myb-like transcription factor 1 isoform X2"/>
    <property type="match status" value="1"/>
</dbReference>
<evidence type="ECO:0000256" key="8">
    <source>
        <dbReference type="ARBA" id="ARBA00022737"/>
    </source>
</evidence>
<dbReference type="InterPro" id="IPR046349">
    <property type="entry name" value="C1-like_sf"/>
</dbReference>
<feature type="domain" description="Phorbol-ester/DAG-type" evidence="21">
    <location>
        <begin position="176"/>
        <end position="226"/>
    </location>
</feature>
<keyword evidence="10" id="KW-0863">Zinc-finger</keyword>
<evidence type="ECO:0000256" key="2">
    <source>
        <dbReference type="ARBA" id="ARBA00005490"/>
    </source>
</evidence>
<dbReference type="GO" id="GO:0005524">
    <property type="term" value="F:ATP binding"/>
    <property type="evidence" value="ECO:0007669"/>
    <property type="project" value="UniProtKB-UniRule"/>
</dbReference>
<evidence type="ECO:0000259" key="23">
    <source>
        <dbReference type="PROSITE" id="PS51294"/>
    </source>
</evidence>
<dbReference type="GO" id="GO:0008270">
    <property type="term" value="F:zinc ion binding"/>
    <property type="evidence" value="ECO:0007669"/>
    <property type="project" value="UniProtKB-KW"/>
</dbReference>
<evidence type="ECO:0000313" key="24">
    <source>
        <dbReference type="EMBL" id="AVM85890.1"/>
    </source>
</evidence>
<comment type="catalytic activity">
    <reaction evidence="16">
        <text>L-threonyl-[protein] + ATP = O-phospho-L-threonyl-[protein] + ADP + H(+)</text>
        <dbReference type="Rhea" id="RHEA:46608"/>
        <dbReference type="Rhea" id="RHEA-COMP:11060"/>
        <dbReference type="Rhea" id="RHEA-COMP:11605"/>
        <dbReference type="ChEBI" id="CHEBI:15378"/>
        <dbReference type="ChEBI" id="CHEBI:30013"/>
        <dbReference type="ChEBI" id="CHEBI:30616"/>
        <dbReference type="ChEBI" id="CHEBI:61977"/>
        <dbReference type="ChEBI" id="CHEBI:456216"/>
        <dbReference type="EC" id="2.7.11.13"/>
    </reaction>
</comment>
<dbReference type="SUPFAM" id="SSF56112">
    <property type="entry name" value="Protein kinase-like (PK-like)"/>
    <property type="match status" value="1"/>
</dbReference>
<evidence type="ECO:0000256" key="3">
    <source>
        <dbReference type="ARBA" id="ARBA00012429"/>
    </source>
</evidence>
<dbReference type="PROSITE" id="PS50090">
    <property type="entry name" value="MYB_LIKE"/>
    <property type="match status" value="1"/>
</dbReference>
<dbReference type="PROSITE" id="PS00107">
    <property type="entry name" value="PROTEIN_KINASE_ATP"/>
    <property type="match status" value="1"/>
</dbReference>
<evidence type="ECO:0000256" key="18">
    <source>
        <dbReference type="PROSITE-ProRule" id="PRU10141"/>
    </source>
</evidence>
<keyword evidence="5" id="KW-0597">Phosphoprotein</keyword>
<dbReference type="GO" id="GO:0000981">
    <property type="term" value="F:DNA-binding transcription factor activity, RNA polymerase II-specific"/>
    <property type="evidence" value="ECO:0007669"/>
    <property type="project" value="TreeGrafter"/>
</dbReference>
<evidence type="ECO:0000259" key="21">
    <source>
        <dbReference type="PROSITE" id="PS50081"/>
    </source>
</evidence>
<dbReference type="Pfam" id="PF00249">
    <property type="entry name" value="Myb_DNA-binding"/>
    <property type="match status" value="2"/>
</dbReference>
<dbReference type="InterPro" id="IPR009057">
    <property type="entry name" value="Homeodomain-like_sf"/>
</dbReference>
<dbReference type="InterPro" id="IPR000719">
    <property type="entry name" value="Prot_kinase_dom"/>
</dbReference>
<keyword evidence="8" id="KW-0677">Repeat</keyword>
<dbReference type="InterPro" id="IPR001005">
    <property type="entry name" value="SANT/Myb"/>
</dbReference>
<keyword evidence="4" id="KW-0723">Serine/threonine-protein kinase</keyword>
<dbReference type="CDD" id="cd20838">
    <property type="entry name" value="C1_nPKC_epsilon-like_rpt2"/>
    <property type="match status" value="1"/>
</dbReference>
<dbReference type="SMART" id="SM00717">
    <property type="entry name" value="SANT"/>
    <property type="match status" value="4"/>
</dbReference>
<dbReference type="PANTHER" id="PTHR46380">
    <property type="entry name" value="CYCLIN-D-BINDING MYB-LIKE TRANSCRIPTION FACTOR 1"/>
    <property type="match status" value="1"/>
</dbReference>
<dbReference type="PROSITE" id="PS00479">
    <property type="entry name" value="ZF_DAG_PE_1"/>
    <property type="match status" value="1"/>
</dbReference>
<feature type="domain" description="Phorbol-ester/DAG-type" evidence="21">
    <location>
        <begin position="248"/>
        <end position="298"/>
    </location>
</feature>
<dbReference type="CDD" id="cd00167">
    <property type="entry name" value="SANT"/>
    <property type="match status" value="2"/>
</dbReference>
<keyword evidence="7" id="KW-0479">Metal-binding</keyword>
<organism evidence="24">
    <name type="scientific">Oscarella lobularis</name>
    <name type="common">Bubble oscar sponge</name>
    <name type="synonym">Halisarca lobularis</name>
    <dbReference type="NCBI Taxonomy" id="121494"/>
    <lineage>
        <taxon>Eukaryota</taxon>
        <taxon>Metazoa</taxon>
        <taxon>Porifera</taxon>
        <taxon>Homoscleromorpha</taxon>
        <taxon>Homosclerophorida</taxon>
        <taxon>Oscarellidae</taxon>
        <taxon>Oscarella</taxon>
    </lineage>
</organism>
<keyword evidence="11" id="KW-0418">Kinase</keyword>
<keyword evidence="9 18" id="KW-0547">Nucleotide-binding</keyword>
<evidence type="ECO:0000256" key="19">
    <source>
        <dbReference type="SAM" id="MobiDB-lite"/>
    </source>
</evidence>
<dbReference type="SMART" id="SM00109">
    <property type="entry name" value="C1"/>
    <property type="match status" value="2"/>
</dbReference>
<keyword evidence="15" id="KW-0539">Nucleus</keyword>
<dbReference type="GO" id="GO:0000978">
    <property type="term" value="F:RNA polymerase II cis-regulatory region sequence-specific DNA binding"/>
    <property type="evidence" value="ECO:0007669"/>
    <property type="project" value="TreeGrafter"/>
</dbReference>
<dbReference type="InterPro" id="IPR051651">
    <property type="entry name" value="DMTF1_DNA-bind_reg"/>
</dbReference>
<evidence type="ECO:0000256" key="7">
    <source>
        <dbReference type="ARBA" id="ARBA00022723"/>
    </source>
</evidence>
<comment type="similarity">
    <text evidence="2">Belongs to the protein kinase superfamily. AGC Ser/Thr protein kinase family. PKC subfamily.</text>
</comment>
<keyword evidence="6" id="KW-0808">Transferase</keyword>
<dbReference type="FunFam" id="3.30.60.20:FF:000003">
    <property type="entry name" value="Protein kinase C delta"/>
    <property type="match status" value="1"/>
</dbReference>
<dbReference type="EMBL" id="MF780966">
    <property type="protein sequence ID" value="AVM85890.1"/>
    <property type="molecule type" value="mRNA"/>
</dbReference>
<dbReference type="SMART" id="SM00239">
    <property type="entry name" value="C2"/>
    <property type="match status" value="1"/>
</dbReference>
<dbReference type="Gene3D" id="3.30.200.20">
    <property type="entry name" value="Phosphorylase Kinase, domain 1"/>
    <property type="match status" value="1"/>
</dbReference>
<dbReference type="InterPro" id="IPR020454">
    <property type="entry name" value="DAG/PE-bd"/>
</dbReference>
<evidence type="ECO:0000256" key="16">
    <source>
        <dbReference type="ARBA" id="ARBA00047272"/>
    </source>
</evidence>
<keyword evidence="12" id="KW-0862">Zinc</keyword>
<evidence type="ECO:0000256" key="11">
    <source>
        <dbReference type="ARBA" id="ARBA00022777"/>
    </source>
</evidence>
<dbReference type="InterPro" id="IPR000008">
    <property type="entry name" value="C2_dom"/>
</dbReference>
<protein>
    <recommendedName>
        <fullName evidence="3">protein kinase C</fullName>
        <ecNumber evidence="3">2.7.11.13</ecNumber>
    </recommendedName>
</protein>
<comment type="subcellular location">
    <subcellularLocation>
        <location evidence="1">Nucleus</location>
    </subcellularLocation>
</comment>
<dbReference type="Pfam" id="PF00130">
    <property type="entry name" value="C1_1"/>
    <property type="match status" value="2"/>
</dbReference>
<keyword evidence="13 18" id="KW-0067">ATP-binding</keyword>
<evidence type="ECO:0000256" key="17">
    <source>
        <dbReference type="ARBA" id="ARBA00047470"/>
    </source>
</evidence>
<feature type="domain" description="Myb-like" evidence="22">
    <location>
        <begin position="713"/>
        <end position="774"/>
    </location>
</feature>
<dbReference type="Gene3D" id="1.10.10.60">
    <property type="entry name" value="Homeodomain-like"/>
    <property type="match status" value="2"/>
</dbReference>
<dbReference type="SUPFAM" id="SSF49562">
    <property type="entry name" value="C2 domain (Calcium/lipid-binding domain, CaLB)"/>
    <property type="match status" value="1"/>
</dbReference>
<dbReference type="SUPFAM" id="SSF46689">
    <property type="entry name" value="Homeodomain-like"/>
    <property type="match status" value="2"/>
</dbReference>
<dbReference type="InterPro" id="IPR035892">
    <property type="entry name" value="C2_domain_sf"/>
</dbReference>
<evidence type="ECO:0000256" key="14">
    <source>
        <dbReference type="ARBA" id="ARBA00023125"/>
    </source>
</evidence>
<dbReference type="PROSITE" id="PS51294">
    <property type="entry name" value="HTH_MYB"/>
    <property type="match status" value="1"/>
</dbReference>
<feature type="binding site" evidence="18">
    <location>
        <position position="439"/>
    </location>
    <ligand>
        <name>ATP</name>
        <dbReference type="ChEBI" id="CHEBI:30616"/>
    </ligand>
</feature>
<dbReference type="InterPro" id="IPR017441">
    <property type="entry name" value="Protein_kinase_ATP_BS"/>
</dbReference>
<evidence type="ECO:0000259" key="20">
    <source>
        <dbReference type="PROSITE" id="PS50011"/>
    </source>
</evidence>
<dbReference type="InterPro" id="IPR017930">
    <property type="entry name" value="Myb_dom"/>
</dbReference>
<feature type="domain" description="Protein kinase" evidence="20">
    <location>
        <begin position="410"/>
        <end position="704"/>
    </location>
</feature>
<evidence type="ECO:0000256" key="15">
    <source>
        <dbReference type="ARBA" id="ARBA00023242"/>
    </source>
</evidence>
<evidence type="ECO:0000256" key="9">
    <source>
        <dbReference type="ARBA" id="ARBA00022741"/>
    </source>
</evidence>
<dbReference type="PROSITE" id="PS50081">
    <property type="entry name" value="ZF_DAG_PE_2"/>
    <property type="match status" value="2"/>
</dbReference>
<evidence type="ECO:0000256" key="12">
    <source>
        <dbReference type="ARBA" id="ARBA00022833"/>
    </source>
</evidence>
<dbReference type="SUPFAM" id="SSF57889">
    <property type="entry name" value="Cysteine-rich domain"/>
    <property type="match status" value="2"/>
</dbReference>
<reference evidence="24" key="1">
    <citation type="submission" date="2017-08" db="EMBL/GenBank/DDBJ databases">
        <title>New genomic data challenges the traditional vision of epithelium evolution in sponges and ctenophores.</title>
        <authorList>
            <person name="Belahbib H."/>
            <person name="Renard E."/>
            <person name="Santini S."/>
            <person name="Jourda C."/>
            <person name="Claverie J.-M."/>
            <person name="Borchiellini C."/>
            <person name="Le Bivic A."/>
        </authorList>
    </citation>
    <scope>NUCLEOTIDE SEQUENCE</scope>
    <source>
        <strain evidence="24">ID15</strain>
    </source>
</reference>
<name>A0A2P1GIU0_OSCLO</name>
<dbReference type="EC" id="2.7.11.13" evidence="3"/>
<dbReference type="CDD" id="cd20834">
    <property type="entry name" value="C1_nPKC_theta-like_rpt1"/>
    <property type="match status" value="1"/>
</dbReference>
<evidence type="ECO:0000256" key="13">
    <source>
        <dbReference type="ARBA" id="ARBA00022840"/>
    </source>
</evidence>
<dbReference type="Pfam" id="PF21494">
    <property type="entry name" value="PKC_C2"/>
    <property type="match status" value="1"/>
</dbReference>
<comment type="catalytic activity">
    <reaction evidence="17">
        <text>L-seryl-[protein] + ATP = O-phospho-L-seryl-[protein] + ADP + H(+)</text>
        <dbReference type="Rhea" id="RHEA:17989"/>
        <dbReference type="Rhea" id="RHEA-COMP:9863"/>
        <dbReference type="Rhea" id="RHEA-COMP:11604"/>
        <dbReference type="ChEBI" id="CHEBI:15378"/>
        <dbReference type="ChEBI" id="CHEBI:29999"/>
        <dbReference type="ChEBI" id="CHEBI:30616"/>
        <dbReference type="ChEBI" id="CHEBI:83421"/>
        <dbReference type="ChEBI" id="CHEBI:456216"/>
        <dbReference type="EC" id="2.7.11.13"/>
    </reaction>
</comment>
<accession>A0A2P1GIU0</accession>
<dbReference type="FunFam" id="3.30.200.20:FF:000080">
    <property type="entry name" value="Protein kinase C"/>
    <property type="match status" value="1"/>
</dbReference>
<dbReference type="AlphaFoldDB" id="A0A2P1GIU0"/>
<dbReference type="Gene3D" id="3.30.60.20">
    <property type="match status" value="2"/>
</dbReference>
<evidence type="ECO:0000256" key="5">
    <source>
        <dbReference type="ARBA" id="ARBA00022553"/>
    </source>
</evidence>
<dbReference type="GO" id="GO:0004697">
    <property type="term" value="F:diacylglycerol-dependent serine/threonine kinase activity"/>
    <property type="evidence" value="ECO:0007669"/>
    <property type="project" value="UniProtKB-EC"/>
</dbReference>
<dbReference type="PRINTS" id="PR00008">
    <property type="entry name" value="DAGPEDOMAIN"/>
</dbReference>
<dbReference type="SMART" id="SM00220">
    <property type="entry name" value="S_TKc"/>
    <property type="match status" value="1"/>
</dbReference>
<dbReference type="PANTHER" id="PTHR46380:SF2">
    <property type="entry name" value="CYCLIN-D-BINDING MYB-LIKE TRANSCRIPTION FACTOR 1"/>
    <property type="match status" value="1"/>
</dbReference>